<dbReference type="InterPro" id="IPR029479">
    <property type="entry name" value="Nitroreductase"/>
</dbReference>
<feature type="domain" description="Nitroreductase" evidence="2">
    <location>
        <begin position="125"/>
        <end position="308"/>
    </location>
</feature>
<dbReference type="PANTHER" id="PTHR23026:SF123">
    <property type="entry name" value="NAD(P)H NITROREDUCTASE RV3131-RELATED"/>
    <property type="match status" value="1"/>
</dbReference>
<proteinExistence type="predicted"/>
<name>A0A8J3YMA0_9ACTN</name>
<dbReference type="RefSeq" id="WP_203901618.1">
    <property type="nucleotide sequence ID" value="NZ_BOPF01000019.1"/>
</dbReference>
<feature type="region of interest" description="Disordered" evidence="1">
    <location>
        <begin position="306"/>
        <end position="334"/>
    </location>
</feature>
<dbReference type="EMBL" id="BOPF01000019">
    <property type="protein sequence ID" value="GIJ48119.1"/>
    <property type="molecule type" value="Genomic_DNA"/>
</dbReference>
<comment type="caution">
    <text evidence="3">The sequence shown here is derived from an EMBL/GenBank/DDBJ whole genome shotgun (WGS) entry which is preliminary data.</text>
</comment>
<dbReference type="Gene3D" id="3.40.109.10">
    <property type="entry name" value="NADH Oxidase"/>
    <property type="match status" value="1"/>
</dbReference>
<organism evidence="3 4">
    <name type="scientific">Virgisporangium aliadipatigenens</name>
    <dbReference type="NCBI Taxonomy" id="741659"/>
    <lineage>
        <taxon>Bacteria</taxon>
        <taxon>Bacillati</taxon>
        <taxon>Actinomycetota</taxon>
        <taxon>Actinomycetes</taxon>
        <taxon>Micromonosporales</taxon>
        <taxon>Micromonosporaceae</taxon>
        <taxon>Virgisporangium</taxon>
    </lineage>
</organism>
<dbReference type="Pfam" id="PF00881">
    <property type="entry name" value="Nitroreductase"/>
    <property type="match status" value="1"/>
</dbReference>
<dbReference type="AlphaFoldDB" id="A0A8J3YMA0"/>
<keyword evidence="4" id="KW-1185">Reference proteome</keyword>
<protein>
    <submittedName>
        <fullName evidence="3">Putative NAD(P)H nitroreductase</fullName>
    </submittedName>
</protein>
<feature type="region of interest" description="Disordered" evidence="1">
    <location>
        <begin position="198"/>
        <end position="219"/>
    </location>
</feature>
<gene>
    <name evidence="3" type="ORF">Val02_50050</name>
</gene>
<evidence type="ECO:0000313" key="3">
    <source>
        <dbReference type="EMBL" id="GIJ48119.1"/>
    </source>
</evidence>
<dbReference type="InterPro" id="IPR000415">
    <property type="entry name" value="Nitroreductase-like"/>
</dbReference>
<dbReference type="SUPFAM" id="SSF55469">
    <property type="entry name" value="FMN-dependent nitroreductase-like"/>
    <property type="match status" value="2"/>
</dbReference>
<evidence type="ECO:0000259" key="2">
    <source>
        <dbReference type="Pfam" id="PF00881"/>
    </source>
</evidence>
<evidence type="ECO:0000313" key="4">
    <source>
        <dbReference type="Proteomes" id="UP000619260"/>
    </source>
</evidence>
<dbReference type="InterPro" id="IPR050627">
    <property type="entry name" value="Nitroreductase/BluB"/>
</dbReference>
<dbReference type="GO" id="GO:0016491">
    <property type="term" value="F:oxidoreductase activity"/>
    <property type="evidence" value="ECO:0007669"/>
    <property type="project" value="InterPro"/>
</dbReference>
<evidence type="ECO:0000256" key="1">
    <source>
        <dbReference type="SAM" id="MobiDB-lite"/>
    </source>
</evidence>
<reference evidence="3" key="1">
    <citation type="submission" date="2021-01" db="EMBL/GenBank/DDBJ databases">
        <title>Whole genome shotgun sequence of Virgisporangium aliadipatigenens NBRC 105644.</title>
        <authorList>
            <person name="Komaki H."/>
            <person name="Tamura T."/>
        </authorList>
    </citation>
    <scope>NUCLEOTIDE SEQUENCE</scope>
    <source>
        <strain evidence="3">NBRC 105644</strain>
    </source>
</reference>
<dbReference type="PANTHER" id="PTHR23026">
    <property type="entry name" value="NADPH NITROREDUCTASE"/>
    <property type="match status" value="1"/>
</dbReference>
<dbReference type="NCBIfam" id="NF047509">
    <property type="entry name" value="Rv3131_FMN_oxido"/>
    <property type="match status" value="1"/>
</dbReference>
<accession>A0A8J3YMA0</accession>
<sequence>MTPETVPTKVDDGRAALDTLTQATLVSLRAPSILNSQPWRWRVRNDDVELRVDPARRLHRVDPAGRLETLSCGIALHHALTGLAASGFAGHVTRLPAGEAPELVARLRLGPVMTPERTAYEAVYRRRTDRRPFADAPPAPDDLDALCAAARRHGVVLTFVTAAQVESFAQIVALAAAAEREIPAYARDVTEWSDRARSSGDGVALNDVPAPGRHRVPPRDFAQGRAPGLAAGDGTDGGTVYAVLATSGDERADWLAAGEALSDVWLTLTARGLAASPISEVVEVPQARAALRRLLAWTGVPAIAMRIGRPGTSEPPPRSARRSGSDVVGLPGEA</sequence>
<dbReference type="Proteomes" id="UP000619260">
    <property type="component" value="Unassembled WGS sequence"/>
</dbReference>